<dbReference type="PROSITE" id="PS51029">
    <property type="entry name" value="MADF"/>
    <property type="match status" value="1"/>
</dbReference>
<dbReference type="GO" id="GO:0005634">
    <property type="term" value="C:nucleus"/>
    <property type="evidence" value="ECO:0007669"/>
    <property type="project" value="TreeGrafter"/>
</dbReference>
<evidence type="ECO:0000313" key="4">
    <source>
        <dbReference type="Proteomes" id="UP001153269"/>
    </source>
</evidence>
<dbReference type="GO" id="GO:0005667">
    <property type="term" value="C:transcription regulator complex"/>
    <property type="evidence" value="ECO:0007669"/>
    <property type="project" value="TreeGrafter"/>
</dbReference>
<proteinExistence type="predicted"/>
<comment type="caution">
    <text evidence="3">The sequence shown here is derived from an EMBL/GenBank/DDBJ whole genome shotgun (WGS) entry which is preliminary data.</text>
</comment>
<dbReference type="Pfam" id="PF10545">
    <property type="entry name" value="MADF_DNA_bdg"/>
    <property type="match status" value="1"/>
</dbReference>
<keyword evidence="4" id="KW-1185">Reference proteome</keyword>
<dbReference type="PANTHER" id="PTHR12243">
    <property type="entry name" value="MADF DOMAIN TRANSCRIPTION FACTOR"/>
    <property type="match status" value="1"/>
</dbReference>
<sequence>MEERLVEEVWRYEHLYSPSTSVYKDAEMTANSWREISAAVGLDVPECIKRWRRIRNKFVRVKKTTKGSSGDAGGQKVPAFFTFMSWLSPHIKHRETTSNYDNKQTEPSSPELSTSASEVSSESATLAPEVSSESATSAPEDLC</sequence>
<organism evidence="3 4">
    <name type="scientific">Pleuronectes platessa</name>
    <name type="common">European plaice</name>
    <dbReference type="NCBI Taxonomy" id="8262"/>
    <lineage>
        <taxon>Eukaryota</taxon>
        <taxon>Metazoa</taxon>
        <taxon>Chordata</taxon>
        <taxon>Craniata</taxon>
        <taxon>Vertebrata</taxon>
        <taxon>Euteleostomi</taxon>
        <taxon>Actinopterygii</taxon>
        <taxon>Neopterygii</taxon>
        <taxon>Teleostei</taxon>
        <taxon>Neoteleostei</taxon>
        <taxon>Acanthomorphata</taxon>
        <taxon>Carangaria</taxon>
        <taxon>Pleuronectiformes</taxon>
        <taxon>Pleuronectoidei</taxon>
        <taxon>Pleuronectidae</taxon>
        <taxon>Pleuronectes</taxon>
    </lineage>
</organism>
<gene>
    <name evidence="3" type="ORF">PLEPLA_LOCUS23264</name>
</gene>
<dbReference type="GO" id="GO:0006357">
    <property type="term" value="P:regulation of transcription by RNA polymerase II"/>
    <property type="evidence" value="ECO:0007669"/>
    <property type="project" value="TreeGrafter"/>
</dbReference>
<feature type="domain" description="MADF" evidence="2">
    <location>
        <begin position="4"/>
        <end position="92"/>
    </location>
</feature>
<dbReference type="InterPro" id="IPR039353">
    <property type="entry name" value="TF_Adf1"/>
</dbReference>
<dbReference type="AlphaFoldDB" id="A0A9N7YRE2"/>
<dbReference type="EMBL" id="CADEAL010001742">
    <property type="protein sequence ID" value="CAB1435172.1"/>
    <property type="molecule type" value="Genomic_DNA"/>
</dbReference>
<feature type="compositionally biased region" description="Low complexity" evidence="1">
    <location>
        <begin position="105"/>
        <end position="127"/>
    </location>
</feature>
<protein>
    <recommendedName>
        <fullName evidence="2">MADF domain-containing protein</fullName>
    </recommendedName>
</protein>
<evidence type="ECO:0000256" key="1">
    <source>
        <dbReference type="SAM" id="MobiDB-lite"/>
    </source>
</evidence>
<name>A0A9N7YRE2_PLEPL</name>
<evidence type="ECO:0000259" key="2">
    <source>
        <dbReference type="PROSITE" id="PS51029"/>
    </source>
</evidence>
<dbReference type="Proteomes" id="UP001153269">
    <property type="component" value="Unassembled WGS sequence"/>
</dbReference>
<accession>A0A9N7YRE2</accession>
<dbReference type="PANTHER" id="PTHR12243:SF60">
    <property type="entry name" value="SI:CH211-15D5.12-RELATED"/>
    <property type="match status" value="1"/>
</dbReference>
<dbReference type="InterPro" id="IPR006578">
    <property type="entry name" value="MADF-dom"/>
</dbReference>
<dbReference type="SMART" id="SM00595">
    <property type="entry name" value="MADF"/>
    <property type="match status" value="1"/>
</dbReference>
<reference evidence="3" key="1">
    <citation type="submission" date="2020-03" db="EMBL/GenBank/DDBJ databases">
        <authorList>
            <person name="Weist P."/>
        </authorList>
    </citation>
    <scope>NUCLEOTIDE SEQUENCE</scope>
</reference>
<evidence type="ECO:0000313" key="3">
    <source>
        <dbReference type="EMBL" id="CAB1435172.1"/>
    </source>
</evidence>
<feature type="region of interest" description="Disordered" evidence="1">
    <location>
        <begin position="94"/>
        <end position="143"/>
    </location>
</feature>